<keyword evidence="1" id="KW-0812">Transmembrane</keyword>
<protein>
    <submittedName>
        <fullName evidence="2">Uncharacterized protein</fullName>
    </submittedName>
</protein>
<gene>
    <name evidence="2" type="ORF">AZE42_04188</name>
</gene>
<evidence type="ECO:0000313" key="2">
    <source>
        <dbReference type="EMBL" id="OJA14803.1"/>
    </source>
</evidence>
<reference evidence="2 3" key="1">
    <citation type="submission" date="2016-03" db="EMBL/GenBank/DDBJ databases">
        <title>Comparative genomics of the ectomycorrhizal sister species Rhizopogon vinicolor and Rhizopogon vesiculosus (Basidiomycota: Boletales) reveals a divergence of the mating type B locus.</title>
        <authorList>
            <person name="Mujic A.B."/>
            <person name="Kuo A."/>
            <person name="Tritt A."/>
            <person name="Lipzen A."/>
            <person name="Chen C."/>
            <person name="Johnson J."/>
            <person name="Sharma A."/>
            <person name="Barry K."/>
            <person name="Grigoriev I.V."/>
            <person name="Spatafora J.W."/>
        </authorList>
    </citation>
    <scope>NUCLEOTIDE SEQUENCE [LARGE SCALE GENOMIC DNA]</scope>
    <source>
        <strain evidence="2 3">AM-OR11-056</strain>
    </source>
</reference>
<dbReference type="EMBL" id="LVVM01003467">
    <property type="protein sequence ID" value="OJA14803.1"/>
    <property type="molecule type" value="Genomic_DNA"/>
</dbReference>
<keyword evidence="1" id="KW-1133">Transmembrane helix</keyword>
<comment type="caution">
    <text evidence="2">The sequence shown here is derived from an EMBL/GenBank/DDBJ whole genome shotgun (WGS) entry which is preliminary data.</text>
</comment>
<dbReference type="Proteomes" id="UP000183567">
    <property type="component" value="Unassembled WGS sequence"/>
</dbReference>
<proteinExistence type="predicted"/>
<organism evidence="2 3">
    <name type="scientific">Rhizopogon vesiculosus</name>
    <dbReference type="NCBI Taxonomy" id="180088"/>
    <lineage>
        <taxon>Eukaryota</taxon>
        <taxon>Fungi</taxon>
        <taxon>Dikarya</taxon>
        <taxon>Basidiomycota</taxon>
        <taxon>Agaricomycotina</taxon>
        <taxon>Agaricomycetes</taxon>
        <taxon>Agaricomycetidae</taxon>
        <taxon>Boletales</taxon>
        <taxon>Suillineae</taxon>
        <taxon>Rhizopogonaceae</taxon>
        <taxon>Rhizopogon</taxon>
    </lineage>
</organism>
<evidence type="ECO:0000313" key="3">
    <source>
        <dbReference type="Proteomes" id="UP000183567"/>
    </source>
</evidence>
<keyword evidence="3" id="KW-1185">Reference proteome</keyword>
<accession>A0A1J8Q4B4</accession>
<evidence type="ECO:0000256" key="1">
    <source>
        <dbReference type="SAM" id="Phobius"/>
    </source>
</evidence>
<feature type="transmembrane region" description="Helical" evidence="1">
    <location>
        <begin position="82"/>
        <end position="104"/>
    </location>
</feature>
<dbReference type="STRING" id="180088.A0A1J8Q4B4"/>
<sequence>MKFAKKVKGNKAGAGQDGPITLSILTTSSFKVQRHLHSPKGQLHSLAGSFGYVAPEVLNTGTGKQWMFGQWGKLIAIPRSSILHLIAHTCSIIADVLLYGYALFRGDDSQEMIRERRSQYRVSQAIRDQGLKIDPAGPSHGKDLLLNIISSNWKVPVWGVTSYFTNTVHVPM</sequence>
<name>A0A1J8Q4B4_9AGAM</name>
<keyword evidence="1" id="KW-0472">Membrane</keyword>
<dbReference type="AlphaFoldDB" id="A0A1J8Q4B4"/>